<evidence type="ECO:0000256" key="1">
    <source>
        <dbReference type="ARBA" id="ARBA00001957"/>
    </source>
</evidence>
<dbReference type="Gene3D" id="3.30.559.10">
    <property type="entry name" value="Chloramphenicol acetyltransferase-like domain"/>
    <property type="match status" value="1"/>
</dbReference>
<name>A0ABV6LA41_9SPHI</name>
<proteinExistence type="predicted"/>
<keyword evidence="6" id="KW-1185">Reference proteome</keyword>
<gene>
    <name evidence="5" type="ORF">ACFFGT_19180</name>
</gene>
<evidence type="ECO:0000259" key="4">
    <source>
        <dbReference type="PROSITE" id="PS50075"/>
    </source>
</evidence>
<dbReference type="InterPro" id="IPR023213">
    <property type="entry name" value="CAT-like_dom_sf"/>
</dbReference>
<dbReference type="EMBL" id="JBHLTS010000035">
    <property type="protein sequence ID" value="MFC0516342.1"/>
    <property type="molecule type" value="Genomic_DNA"/>
</dbReference>
<sequence>NILGKEGIGINDNFFDLGGHSLKATRLVSQIHRVFEVKVSLRDLFNHMVLEDQSRLIVNAVKTAYHTIPEVAASPDYPLSLSQRRLWILSQLSEANVAYNIPEIYEFRGELDVALLSSSLSRLISRHEVLRTVFKENGSGDVRQYILSPEELGFRIEELDLRGDEDGEDNLKGQVREFVNESFDLAEGPLLRALLCRLSEDRWVFAYVMHHIISDGWSMEVLIGEVLGYY</sequence>
<dbReference type="Proteomes" id="UP001589828">
    <property type="component" value="Unassembled WGS sequence"/>
</dbReference>
<evidence type="ECO:0000313" key="5">
    <source>
        <dbReference type="EMBL" id="MFC0516342.1"/>
    </source>
</evidence>
<dbReference type="RefSeq" id="WP_377024128.1">
    <property type="nucleotide sequence ID" value="NZ_JBHLTS010000035.1"/>
</dbReference>
<dbReference type="PANTHER" id="PTHR45527">
    <property type="entry name" value="NONRIBOSOMAL PEPTIDE SYNTHETASE"/>
    <property type="match status" value="1"/>
</dbReference>
<keyword evidence="2" id="KW-0596">Phosphopantetheine</keyword>
<dbReference type="Pfam" id="PF00668">
    <property type="entry name" value="Condensation"/>
    <property type="match status" value="1"/>
</dbReference>
<dbReference type="InterPro" id="IPR036736">
    <property type="entry name" value="ACP-like_sf"/>
</dbReference>
<feature type="non-terminal residue" evidence="5">
    <location>
        <position position="230"/>
    </location>
</feature>
<keyword evidence="3" id="KW-0597">Phosphoprotein</keyword>
<dbReference type="PROSITE" id="PS00012">
    <property type="entry name" value="PHOSPHOPANTETHEINE"/>
    <property type="match status" value="1"/>
</dbReference>
<dbReference type="PROSITE" id="PS50075">
    <property type="entry name" value="CARRIER"/>
    <property type="match status" value="1"/>
</dbReference>
<evidence type="ECO:0000256" key="3">
    <source>
        <dbReference type="ARBA" id="ARBA00022553"/>
    </source>
</evidence>
<dbReference type="InterPro" id="IPR001242">
    <property type="entry name" value="Condensation_dom"/>
</dbReference>
<evidence type="ECO:0000313" key="6">
    <source>
        <dbReference type="Proteomes" id="UP001589828"/>
    </source>
</evidence>
<reference evidence="5 6" key="1">
    <citation type="submission" date="2024-09" db="EMBL/GenBank/DDBJ databases">
        <authorList>
            <person name="Sun Q."/>
            <person name="Mori K."/>
        </authorList>
    </citation>
    <scope>NUCLEOTIDE SEQUENCE [LARGE SCALE GENOMIC DNA]</scope>
    <source>
        <strain evidence="5 6">NCAIM B.02415</strain>
    </source>
</reference>
<dbReference type="Gene3D" id="1.10.1200.10">
    <property type="entry name" value="ACP-like"/>
    <property type="match status" value="1"/>
</dbReference>
<organism evidence="5 6">
    <name type="scientific">Mucilaginibacter angelicae</name>
    <dbReference type="NCBI Taxonomy" id="869718"/>
    <lineage>
        <taxon>Bacteria</taxon>
        <taxon>Pseudomonadati</taxon>
        <taxon>Bacteroidota</taxon>
        <taxon>Sphingobacteriia</taxon>
        <taxon>Sphingobacteriales</taxon>
        <taxon>Sphingobacteriaceae</taxon>
        <taxon>Mucilaginibacter</taxon>
    </lineage>
</organism>
<dbReference type="InterPro" id="IPR006162">
    <property type="entry name" value="Ppantetheine_attach_site"/>
</dbReference>
<dbReference type="SUPFAM" id="SSF52777">
    <property type="entry name" value="CoA-dependent acyltransferases"/>
    <property type="match status" value="1"/>
</dbReference>
<dbReference type="PANTHER" id="PTHR45527:SF14">
    <property type="entry name" value="PLIPASTATIN SYNTHASE SUBUNIT B"/>
    <property type="match status" value="1"/>
</dbReference>
<comment type="cofactor">
    <cofactor evidence="1">
        <name>pantetheine 4'-phosphate</name>
        <dbReference type="ChEBI" id="CHEBI:47942"/>
    </cofactor>
</comment>
<comment type="caution">
    <text evidence="5">The sequence shown here is derived from an EMBL/GenBank/DDBJ whole genome shotgun (WGS) entry which is preliminary data.</text>
</comment>
<evidence type="ECO:0000256" key="2">
    <source>
        <dbReference type="ARBA" id="ARBA00022450"/>
    </source>
</evidence>
<feature type="non-terminal residue" evidence="5">
    <location>
        <position position="1"/>
    </location>
</feature>
<feature type="domain" description="Carrier" evidence="4">
    <location>
        <begin position="1"/>
        <end position="61"/>
    </location>
</feature>
<dbReference type="Pfam" id="PF00550">
    <property type="entry name" value="PP-binding"/>
    <property type="match status" value="1"/>
</dbReference>
<dbReference type="InterPro" id="IPR009081">
    <property type="entry name" value="PP-bd_ACP"/>
</dbReference>
<protein>
    <submittedName>
        <fullName evidence="5">Condensation domain-containing protein</fullName>
    </submittedName>
</protein>
<accession>A0ABV6LA41</accession>
<dbReference type="SUPFAM" id="SSF47336">
    <property type="entry name" value="ACP-like"/>
    <property type="match status" value="1"/>
</dbReference>